<dbReference type="KEGG" id="cnt:JT31_21810"/>
<proteinExistence type="predicted"/>
<dbReference type="Proteomes" id="UP000029481">
    <property type="component" value="Chromosome"/>
</dbReference>
<dbReference type="AlphaFoldDB" id="A0A089Q9H1"/>
<evidence type="ECO:0000313" key="1">
    <source>
        <dbReference type="EMBL" id="AIR07149.1"/>
    </source>
</evidence>
<dbReference type="RefSeq" id="WP_038481926.1">
    <property type="nucleotide sequence ID" value="NZ_CP009451.1"/>
</dbReference>
<accession>A0A089Q9H1</accession>
<organism evidence="1 2">
    <name type="scientific">Cedecea neteri</name>
    <dbReference type="NCBI Taxonomy" id="158822"/>
    <lineage>
        <taxon>Bacteria</taxon>
        <taxon>Pseudomonadati</taxon>
        <taxon>Pseudomonadota</taxon>
        <taxon>Gammaproteobacteria</taxon>
        <taxon>Enterobacterales</taxon>
        <taxon>Enterobacteriaceae</taxon>
        <taxon>Cedecea</taxon>
    </lineage>
</organism>
<dbReference type="OrthoDB" id="6475516at2"/>
<protein>
    <submittedName>
        <fullName evidence="1">Uncharacterized protein</fullName>
    </submittedName>
</protein>
<name>A0A089Q9H1_9ENTR</name>
<keyword evidence="2" id="KW-1185">Reference proteome</keyword>
<dbReference type="EMBL" id="CP009451">
    <property type="protein sequence ID" value="AIR07149.1"/>
    <property type="molecule type" value="Genomic_DNA"/>
</dbReference>
<reference evidence="1 2" key="1">
    <citation type="submission" date="2014-09" db="EMBL/GenBank/DDBJ databases">
        <title>Cedecea neteri SSMD04 Genome Sequencing.</title>
        <authorList>
            <person name="Tan J.-Y."/>
        </authorList>
    </citation>
    <scope>NUCLEOTIDE SEQUENCE [LARGE SCALE GENOMIC DNA]</scope>
    <source>
        <strain evidence="1 2">SSMD04</strain>
    </source>
</reference>
<sequence>MTPRQRRAQKTAFERAAAAPRKSYLGRFTPLSDIQSGWIKSLLTTWGEIVGGKTTAQYRLENCNRLVSSAKDEGWSDGQLSRITEALKQAKKEGFKGHQAVARAHTILWSISLSEMMEQTGRRDDADCIEQAALQAFKIDDPVYIVGVRYYTTRTKIADITRELQLVAPWLTDGEGRKRVRWCLEIFRARIFLAVKRGEGKS</sequence>
<evidence type="ECO:0000313" key="2">
    <source>
        <dbReference type="Proteomes" id="UP000029481"/>
    </source>
</evidence>
<gene>
    <name evidence="1" type="ORF">JT31_21810</name>
</gene>